<dbReference type="Proteomes" id="UP000298310">
    <property type="component" value="Segment"/>
</dbReference>
<proteinExistence type="predicted"/>
<dbReference type="EMBL" id="GQ919031">
    <property type="protein sequence ID" value="ACX71096.1"/>
    <property type="molecule type" value="Genomic_DNA"/>
</dbReference>
<keyword evidence="2" id="KW-1185">Reference proteome</keyword>
<dbReference type="KEGG" id="vg:80142635"/>
<reference evidence="1 2" key="1">
    <citation type="journal article" date="2010" name="J. Bacteriol.">
        <title>Characterization of the replication, transfer, and plasmid/lytic phage cycle of the Streptomyces plasmid-phage pZL12.</title>
        <authorList>
            <person name="Zhong L."/>
            <person name="Cheng Q."/>
            <person name="Tian X."/>
            <person name="Zhao L."/>
            <person name="Qin Z."/>
        </authorList>
    </citation>
    <scope>NUCLEOTIDE SEQUENCE [LARGE SCALE GENOMIC DNA]</scope>
</reference>
<gene>
    <name evidence="1" type="ORF">pZL12.19c</name>
</gene>
<dbReference type="InterPro" id="IPR045731">
    <property type="entry name" value="DUF6085"/>
</dbReference>
<protein>
    <submittedName>
        <fullName evidence="1">NuM1</fullName>
    </submittedName>
</protein>
<name>D0UWC4_9CAUD</name>
<sequence length="139" mass="14980">MPEQTGFPTVQGHCPACGSTSLFLGSGGYVTCARIECPEPDAASTLLEKPNSAELDRLRADLEDQRKARQTAAGAADRFRDVLSEALGLDENPGDDTLIADLRAHFGKTGPEPTRWRNFLTGAEAIRDQINAAHRQEAS</sequence>
<accession>D0UWC4</accession>
<evidence type="ECO:0000313" key="1">
    <source>
        <dbReference type="EMBL" id="ACX71096.1"/>
    </source>
</evidence>
<organism evidence="1 2">
    <name type="scientific">Streptomyces phage ZL12</name>
    <dbReference type="NCBI Taxonomy" id="2570911"/>
    <lineage>
        <taxon>Viruses</taxon>
        <taxon>Duplodnaviria</taxon>
        <taxon>Heunggongvirae</taxon>
        <taxon>Uroviricota</taxon>
        <taxon>Caudoviricetes</taxon>
        <taxon>Fuzanglongvirus</taxon>
        <taxon>Fuzanglongvirus ZL12</taxon>
    </lineage>
</organism>
<dbReference type="Pfam" id="PF19563">
    <property type="entry name" value="DUF6085"/>
    <property type="match status" value="1"/>
</dbReference>
<evidence type="ECO:0000313" key="2">
    <source>
        <dbReference type="Proteomes" id="UP000298310"/>
    </source>
</evidence>